<keyword evidence="5" id="KW-0238">DNA-binding</keyword>
<dbReference type="Pfam" id="PF00170">
    <property type="entry name" value="bZIP_1"/>
    <property type="match status" value="1"/>
</dbReference>
<dbReference type="GO" id="GO:0001228">
    <property type="term" value="F:DNA-binding transcription activator activity, RNA polymerase II-specific"/>
    <property type="evidence" value="ECO:0007669"/>
    <property type="project" value="TreeGrafter"/>
</dbReference>
<name>A0AAF0DKM9_9EURO</name>
<feature type="region of interest" description="Disordered" evidence="9">
    <location>
        <begin position="60"/>
        <end position="123"/>
    </location>
</feature>
<dbReference type="AlphaFoldDB" id="A0AAF0DKM9"/>
<dbReference type="PROSITE" id="PS00036">
    <property type="entry name" value="BZIP_BASIC"/>
    <property type="match status" value="1"/>
</dbReference>
<evidence type="ECO:0000313" key="12">
    <source>
        <dbReference type="Proteomes" id="UP001219355"/>
    </source>
</evidence>
<evidence type="ECO:0000256" key="4">
    <source>
        <dbReference type="ARBA" id="ARBA00023015"/>
    </source>
</evidence>
<evidence type="ECO:0000313" key="11">
    <source>
        <dbReference type="EMBL" id="WEW59196.1"/>
    </source>
</evidence>
<keyword evidence="4" id="KW-0805">Transcription regulation</keyword>
<comment type="similarity">
    <text evidence="3">Belongs to the bZIP family.</text>
</comment>
<feature type="compositionally biased region" description="Basic and acidic residues" evidence="9">
    <location>
        <begin position="103"/>
        <end position="115"/>
    </location>
</feature>
<reference evidence="11" key="1">
    <citation type="submission" date="2023-03" db="EMBL/GenBank/DDBJ databases">
        <title>Emydomyces testavorans Genome Sequence.</title>
        <authorList>
            <person name="Hoyer L."/>
        </authorList>
    </citation>
    <scope>NUCLEOTIDE SEQUENCE</scope>
    <source>
        <strain evidence="11">16-2883</strain>
    </source>
</reference>
<dbReference type="PANTHER" id="PTHR40621">
    <property type="entry name" value="TRANSCRIPTION FACTOR KAPC-RELATED"/>
    <property type="match status" value="1"/>
</dbReference>
<evidence type="ECO:0000256" key="3">
    <source>
        <dbReference type="ARBA" id="ARBA00007163"/>
    </source>
</evidence>
<proteinExistence type="inferred from homology"/>
<evidence type="ECO:0000259" key="10">
    <source>
        <dbReference type="PROSITE" id="PS00036"/>
    </source>
</evidence>
<protein>
    <recommendedName>
        <fullName evidence="8">Putative transcription factor kapC</fullName>
    </recommendedName>
</protein>
<evidence type="ECO:0000256" key="8">
    <source>
        <dbReference type="ARBA" id="ARBA00044067"/>
    </source>
</evidence>
<evidence type="ECO:0000256" key="7">
    <source>
        <dbReference type="ARBA" id="ARBA00023242"/>
    </source>
</evidence>
<dbReference type="InterPro" id="IPR050936">
    <property type="entry name" value="AP-1-like"/>
</dbReference>
<keyword evidence="12" id="KW-1185">Reference proteome</keyword>
<feature type="compositionally biased region" description="Low complexity" evidence="9">
    <location>
        <begin position="86"/>
        <end position="97"/>
    </location>
</feature>
<dbReference type="Proteomes" id="UP001219355">
    <property type="component" value="Chromosome 3"/>
</dbReference>
<keyword evidence="7" id="KW-0539">Nucleus</keyword>
<dbReference type="GO" id="GO:0090575">
    <property type="term" value="C:RNA polymerase II transcription regulator complex"/>
    <property type="evidence" value="ECO:0007669"/>
    <property type="project" value="TreeGrafter"/>
</dbReference>
<dbReference type="InterPro" id="IPR046347">
    <property type="entry name" value="bZIP_sf"/>
</dbReference>
<feature type="compositionally biased region" description="Pro residues" evidence="9">
    <location>
        <begin position="76"/>
        <end position="85"/>
    </location>
</feature>
<evidence type="ECO:0000256" key="2">
    <source>
        <dbReference type="ARBA" id="ARBA00004123"/>
    </source>
</evidence>
<dbReference type="SUPFAM" id="SSF57959">
    <property type="entry name" value="Leucine zipper domain"/>
    <property type="match status" value="1"/>
</dbReference>
<dbReference type="EMBL" id="CP120629">
    <property type="protein sequence ID" value="WEW59196.1"/>
    <property type="molecule type" value="Genomic_DNA"/>
</dbReference>
<dbReference type="SMART" id="SM00338">
    <property type="entry name" value="BRLZ"/>
    <property type="match status" value="1"/>
</dbReference>
<comment type="subcellular location">
    <subcellularLocation>
        <location evidence="2">Nucleus</location>
    </subcellularLocation>
</comment>
<evidence type="ECO:0000256" key="6">
    <source>
        <dbReference type="ARBA" id="ARBA00023163"/>
    </source>
</evidence>
<organism evidence="11 12">
    <name type="scientific">Emydomyces testavorans</name>
    <dbReference type="NCBI Taxonomy" id="2070801"/>
    <lineage>
        <taxon>Eukaryota</taxon>
        <taxon>Fungi</taxon>
        <taxon>Dikarya</taxon>
        <taxon>Ascomycota</taxon>
        <taxon>Pezizomycotina</taxon>
        <taxon>Eurotiomycetes</taxon>
        <taxon>Eurotiomycetidae</taxon>
        <taxon>Onygenales</taxon>
        <taxon>Nannizziopsiaceae</taxon>
        <taxon>Emydomyces</taxon>
    </lineage>
</organism>
<accession>A0AAF0DKM9</accession>
<dbReference type="PANTHER" id="PTHR40621:SF11">
    <property type="entry name" value="TRANSCRIPTION FACTOR KAPC-RELATED"/>
    <property type="match status" value="1"/>
</dbReference>
<evidence type="ECO:0000256" key="5">
    <source>
        <dbReference type="ARBA" id="ARBA00023125"/>
    </source>
</evidence>
<keyword evidence="6" id="KW-0804">Transcription</keyword>
<feature type="domain" description="BZIP" evidence="10">
    <location>
        <begin position="117"/>
        <end position="132"/>
    </location>
</feature>
<evidence type="ECO:0000256" key="1">
    <source>
        <dbReference type="ARBA" id="ARBA00004049"/>
    </source>
</evidence>
<evidence type="ECO:0000256" key="9">
    <source>
        <dbReference type="SAM" id="MobiDB-lite"/>
    </source>
</evidence>
<sequence>MADQLFIAAWRAYEAVQDHEEQLLQDQLLAAQLQAGHAAPPPPRPQPGMAHVQALRDHSNIDPAISGAGPTTGMIPVPPPQPQPQQPQVQAPDQAMQEAPTAEPRKTYGKRELSTSKRAAQNRAAQRAFRQRKEGYIRKLEEQVKDFEIMSENFKALQAENYQLREYIIGLQSRLIDSQNDVPELPANIDLTQPRPEPTAAVQAATGAVTGAGQPEQMNALNRIAVAGLGMRKHQHEEAAFLSNNNFPTKRTRTDMVVEDQSAVPTDPTQVAKIEGSSLPA</sequence>
<comment type="function">
    <text evidence="1">Putative transcription factor.</text>
</comment>
<gene>
    <name evidence="11" type="ORF">PRK78_004665</name>
</gene>
<dbReference type="Gene3D" id="1.20.5.170">
    <property type="match status" value="1"/>
</dbReference>
<dbReference type="InterPro" id="IPR004827">
    <property type="entry name" value="bZIP"/>
</dbReference>
<dbReference type="GO" id="GO:0000976">
    <property type="term" value="F:transcription cis-regulatory region binding"/>
    <property type="evidence" value="ECO:0007669"/>
    <property type="project" value="InterPro"/>
</dbReference>